<dbReference type="InterPro" id="IPR000160">
    <property type="entry name" value="GGDEF_dom"/>
</dbReference>
<reference evidence="6 7" key="1">
    <citation type="submission" date="2020-02" db="EMBL/GenBank/DDBJ databases">
        <title>Geodermatophilus sabuli CPCC 205279 I12A-02694.</title>
        <authorList>
            <person name="Jiang Z."/>
        </authorList>
    </citation>
    <scope>NUCLEOTIDE SEQUENCE [LARGE SCALE GENOMIC DNA]</scope>
    <source>
        <strain evidence="6 7">I12A-02694</strain>
    </source>
</reference>
<dbReference type="CDD" id="cd01949">
    <property type="entry name" value="GGDEF"/>
    <property type="match status" value="1"/>
</dbReference>
<feature type="transmembrane region" description="Helical" evidence="1">
    <location>
        <begin position="90"/>
        <end position="107"/>
    </location>
</feature>
<dbReference type="InterPro" id="IPR035965">
    <property type="entry name" value="PAS-like_dom_sf"/>
</dbReference>
<dbReference type="PROSITE" id="PS50112">
    <property type="entry name" value="PAS"/>
    <property type="match status" value="1"/>
</dbReference>
<dbReference type="InterPro" id="IPR013767">
    <property type="entry name" value="PAS_fold"/>
</dbReference>
<dbReference type="AlphaFoldDB" id="A0A7K3VZW9"/>
<dbReference type="InterPro" id="IPR001633">
    <property type="entry name" value="EAL_dom"/>
</dbReference>
<dbReference type="Proteomes" id="UP000470246">
    <property type="component" value="Unassembled WGS sequence"/>
</dbReference>
<dbReference type="PROSITE" id="PS50887">
    <property type="entry name" value="GGDEF"/>
    <property type="match status" value="1"/>
</dbReference>
<dbReference type="PROSITE" id="PS50883">
    <property type="entry name" value="EAL"/>
    <property type="match status" value="1"/>
</dbReference>
<dbReference type="Gene3D" id="3.30.70.270">
    <property type="match status" value="1"/>
</dbReference>
<keyword evidence="2" id="KW-0732">Signal</keyword>
<keyword evidence="1" id="KW-0472">Membrane</keyword>
<dbReference type="SMART" id="SM00267">
    <property type="entry name" value="GGDEF"/>
    <property type="match status" value="1"/>
</dbReference>
<feature type="transmembrane region" description="Helical" evidence="1">
    <location>
        <begin position="119"/>
        <end position="139"/>
    </location>
</feature>
<dbReference type="InterPro" id="IPR029787">
    <property type="entry name" value="Nucleotide_cyclase"/>
</dbReference>
<gene>
    <name evidence="6" type="ORF">GCU56_06195</name>
</gene>
<feature type="chain" id="PRO_5029846995" evidence="2">
    <location>
        <begin position="22"/>
        <end position="876"/>
    </location>
</feature>
<feature type="transmembrane region" description="Helical" evidence="1">
    <location>
        <begin position="27"/>
        <end position="46"/>
    </location>
</feature>
<name>A0A7K3VZW9_9ACTN</name>
<feature type="domain" description="EAL" evidence="4">
    <location>
        <begin position="611"/>
        <end position="864"/>
    </location>
</feature>
<evidence type="ECO:0000259" key="5">
    <source>
        <dbReference type="PROSITE" id="PS50887"/>
    </source>
</evidence>
<feature type="transmembrane region" description="Helical" evidence="1">
    <location>
        <begin position="151"/>
        <end position="176"/>
    </location>
</feature>
<dbReference type="InterPro" id="IPR000014">
    <property type="entry name" value="PAS"/>
</dbReference>
<feature type="transmembrane region" description="Helical" evidence="1">
    <location>
        <begin position="279"/>
        <end position="300"/>
    </location>
</feature>
<accession>A0A7K3VZW9</accession>
<dbReference type="SUPFAM" id="SSF55785">
    <property type="entry name" value="PYP-like sensor domain (PAS domain)"/>
    <property type="match status" value="1"/>
</dbReference>
<dbReference type="NCBIfam" id="TIGR00254">
    <property type="entry name" value="GGDEF"/>
    <property type="match status" value="1"/>
</dbReference>
<dbReference type="GO" id="GO:0006355">
    <property type="term" value="P:regulation of DNA-templated transcription"/>
    <property type="evidence" value="ECO:0007669"/>
    <property type="project" value="InterPro"/>
</dbReference>
<evidence type="ECO:0000313" key="6">
    <source>
        <dbReference type="EMBL" id="NEK57464.1"/>
    </source>
</evidence>
<dbReference type="InterPro" id="IPR052155">
    <property type="entry name" value="Biofilm_reg_signaling"/>
</dbReference>
<comment type="caution">
    <text evidence="6">The sequence shown here is derived from an EMBL/GenBank/DDBJ whole genome shotgun (WGS) entry which is preliminary data.</text>
</comment>
<dbReference type="CDD" id="cd01948">
    <property type="entry name" value="EAL"/>
    <property type="match status" value="1"/>
</dbReference>
<keyword evidence="1" id="KW-1133">Transmembrane helix</keyword>
<feature type="signal peptide" evidence="2">
    <location>
        <begin position="1"/>
        <end position="21"/>
    </location>
</feature>
<keyword evidence="7" id="KW-1185">Reference proteome</keyword>
<dbReference type="InterPro" id="IPR043128">
    <property type="entry name" value="Rev_trsase/Diguanyl_cyclase"/>
</dbReference>
<feature type="domain" description="PAS" evidence="3">
    <location>
        <begin position="312"/>
        <end position="371"/>
    </location>
</feature>
<dbReference type="NCBIfam" id="TIGR00229">
    <property type="entry name" value="sensory_box"/>
    <property type="match status" value="1"/>
</dbReference>
<organism evidence="6 7">
    <name type="scientific">Geodermatophilus sabuli</name>
    <dbReference type="NCBI Taxonomy" id="1564158"/>
    <lineage>
        <taxon>Bacteria</taxon>
        <taxon>Bacillati</taxon>
        <taxon>Actinomycetota</taxon>
        <taxon>Actinomycetes</taxon>
        <taxon>Geodermatophilales</taxon>
        <taxon>Geodermatophilaceae</taxon>
        <taxon>Geodermatophilus</taxon>
    </lineage>
</organism>
<dbReference type="Pfam" id="PF00989">
    <property type="entry name" value="PAS"/>
    <property type="match status" value="1"/>
</dbReference>
<dbReference type="SMART" id="SM00052">
    <property type="entry name" value="EAL"/>
    <property type="match status" value="1"/>
</dbReference>
<evidence type="ECO:0000259" key="4">
    <source>
        <dbReference type="PROSITE" id="PS50883"/>
    </source>
</evidence>
<feature type="domain" description="GGDEF" evidence="5">
    <location>
        <begin position="464"/>
        <end position="602"/>
    </location>
</feature>
<keyword evidence="1" id="KW-0812">Transmembrane</keyword>
<dbReference type="Pfam" id="PF00563">
    <property type="entry name" value="EAL"/>
    <property type="match status" value="1"/>
</dbReference>
<evidence type="ECO:0000313" key="7">
    <source>
        <dbReference type="Proteomes" id="UP000470246"/>
    </source>
</evidence>
<sequence>MAFLASLAAVLALTVATAPDAAPRLGPALLAVGSWVTAFVVARRAARLPARSAGPWRAFALAAVLLGLGQGASALAGAGVNTSEAGWQDVPLVAAVPVALIACARLLPGTGRRPIGSRALLDGGIVLVAVGLLGEALLADAAARSGGVVDALVSVGYPAVGALLCGVGLVTVAAAADARRGAAAWLLTSFVALAVVVVSGALAVTLRSTAFDVVTGLAWIAMLAAGVRAAEADPDRVGEDTQPSAVLPLPGVVFSMCAAFGVALFLAVGVAVGRPVSPVEGAGITVLMLLTFVRCLLWAVDGEQLTRRVRRTEGWLRALLHSGEAVTVLLDGAGRVAWTSGPVHDQLGWHPRDLTGRALVALVHAADRDVLVAVAAAVRGGEQPAELPVTLRLGSRDGDWRDVEVSGAARTGGEDEGLVLHLRDVSDRSSTHRRLERLAYTDFLTGLPNRARFMAALAEPAGAEPGCVLVVDLDGFKAVNDVAGHDAGDRLLCEVADRLRGAAREEDVVARLGGDEFAVLVRSGRDEATALAERLVSLLDREHRPTAADGSPGSGPVFAVSGSVGVAELRAGDDPADAVRRADVALRAAKAAGKNCVRSSGAALDRLVDRRARLARDLPSAIADGALTLVYQPVVGVADRRVLGLEALVRWEHPELGAVPPDEFVALAEDDGLIVPLQRWVLRTATTALAPLLADGHDLQLGVNVSIRHLQAGCLVPDVAAALADSGVPPRRLMVELTESVLMGTDDHVEDDLRALRGMGCVISLDDFGKGHSTLARLARLPVDVLKMDRAFVAHIQDDPRSAALVRSVVELGPVLGMDVVAEGVETAGQLAALREVGCRYLQGFLLGAPVPAAQLPGVLAGFDPAVLDHAVPSHV</sequence>
<proteinExistence type="predicted"/>
<dbReference type="Pfam" id="PF00990">
    <property type="entry name" value="GGDEF"/>
    <property type="match status" value="1"/>
</dbReference>
<protein>
    <submittedName>
        <fullName evidence="6">EAL domain-containing protein</fullName>
    </submittedName>
</protein>
<evidence type="ECO:0000256" key="2">
    <source>
        <dbReference type="SAM" id="SignalP"/>
    </source>
</evidence>
<dbReference type="EMBL" id="JAAGWF010000007">
    <property type="protein sequence ID" value="NEK57464.1"/>
    <property type="molecule type" value="Genomic_DNA"/>
</dbReference>
<feature type="transmembrane region" description="Helical" evidence="1">
    <location>
        <begin position="251"/>
        <end position="273"/>
    </location>
</feature>
<dbReference type="Gene3D" id="3.30.450.20">
    <property type="entry name" value="PAS domain"/>
    <property type="match status" value="1"/>
</dbReference>
<dbReference type="Gene3D" id="3.20.20.450">
    <property type="entry name" value="EAL domain"/>
    <property type="match status" value="1"/>
</dbReference>
<dbReference type="SMART" id="SM00091">
    <property type="entry name" value="PAS"/>
    <property type="match status" value="1"/>
</dbReference>
<dbReference type="PANTHER" id="PTHR44757:SF2">
    <property type="entry name" value="BIOFILM ARCHITECTURE MAINTENANCE PROTEIN MBAA"/>
    <property type="match status" value="1"/>
</dbReference>
<dbReference type="RefSeq" id="WP_163480627.1">
    <property type="nucleotide sequence ID" value="NZ_JAAGWF010000007.1"/>
</dbReference>
<dbReference type="InterPro" id="IPR035919">
    <property type="entry name" value="EAL_sf"/>
</dbReference>
<feature type="transmembrane region" description="Helical" evidence="1">
    <location>
        <begin position="183"/>
        <end position="204"/>
    </location>
</feature>
<feature type="transmembrane region" description="Helical" evidence="1">
    <location>
        <begin position="58"/>
        <end position="78"/>
    </location>
</feature>
<evidence type="ECO:0000256" key="1">
    <source>
        <dbReference type="SAM" id="Phobius"/>
    </source>
</evidence>
<dbReference type="SUPFAM" id="SSF55073">
    <property type="entry name" value="Nucleotide cyclase"/>
    <property type="match status" value="1"/>
</dbReference>
<evidence type="ECO:0000259" key="3">
    <source>
        <dbReference type="PROSITE" id="PS50112"/>
    </source>
</evidence>
<dbReference type="CDD" id="cd00130">
    <property type="entry name" value="PAS"/>
    <property type="match status" value="1"/>
</dbReference>
<dbReference type="PANTHER" id="PTHR44757">
    <property type="entry name" value="DIGUANYLATE CYCLASE DGCP"/>
    <property type="match status" value="1"/>
</dbReference>
<dbReference type="SUPFAM" id="SSF141868">
    <property type="entry name" value="EAL domain-like"/>
    <property type="match status" value="1"/>
</dbReference>